<name>A0A7X3CM26_9BACL</name>
<dbReference type="OrthoDB" id="2618620at2"/>
<sequence length="93" mass="10964">MYSCIHCGSVYLRKTDADKCVDQEVETPLIEVGKLLIDHSYDRETVIRCFSIKKAGHEISYQFEWLEPEGNEWKYVFTVNSNRCLKDHFSEQI</sequence>
<dbReference type="AlphaFoldDB" id="A0A7X3CM26"/>
<reference evidence="1 2" key="1">
    <citation type="submission" date="2019-11" db="EMBL/GenBank/DDBJ databases">
        <title>Draft genome sequences of five Paenibacillus species of dairy origin.</title>
        <authorList>
            <person name="Olajide A.M."/>
            <person name="Chen S."/>
            <person name="Lapointe G."/>
        </authorList>
    </citation>
    <scope>NUCLEOTIDE SEQUENCE [LARGE SCALE GENOMIC DNA]</scope>
    <source>
        <strain evidence="1 2">12CR55</strain>
    </source>
</reference>
<accession>A0A7X3CM26</accession>
<dbReference type="RefSeq" id="WP_155610167.1">
    <property type="nucleotide sequence ID" value="NZ_WNZW01000002.1"/>
</dbReference>
<evidence type="ECO:0000313" key="1">
    <source>
        <dbReference type="EMBL" id="MUG44740.1"/>
    </source>
</evidence>
<evidence type="ECO:0000313" key="2">
    <source>
        <dbReference type="Proteomes" id="UP000447876"/>
    </source>
</evidence>
<dbReference type="Proteomes" id="UP000447876">
    <property type="component" value="Unassembled WGS sequence"/>
</dbReference>
<dbReference type="EMBL" id="WNZW01000002">
    <property type="protein sequence ID" value="MUG44740.1"/>
    <property type="molecule type" value="Genomic_DNA"/>
</dbReference>
<protein>
    <submittedName>
        <fullName evidence="1">Uncharacterized protein</fullName>
    </submittedName>
</protein>
<organism evidence="1 2">
    <name type="scientific">Paenibacillus woosongensis</name>
    <dbReference type="NCBI Taxonomy" id="307580"/>
    <lineage>
        <taxon>Bacteria</taxon>
        <taxon>Bacillati</taxon>
        <taxon>Bacillota</taxon>
        <taxon>Bacilli</taxon>
        <taxon>Bacillales</taxon>
        <taxon>Paenibacillaceae</taxon>
        <taxon>Paenibacillus</taxon>
    </lineage>
</organism>
<proteinExistence type="predicted"/>
<comment type="caution">
    <text evidence="1">The sequence shown here is derived from an EMBL/GenBank/DDBJ whole genome shotgun (WGS) entry which is preliminary data.</text>
</comment>
<gene>
    <name evidence="1" type="ORF">GNP95_06995</name>
</gene>